<feature type="transmembrane region" description="Helical" evidence="6">
    <location>
        <begin position="446"/>
        <end position="469"/>
    </location>
</feature>
<organism evidence="7 8">
    <name type="scientific">Telmatospirillum siberiense</name>
    <dbReference type="NCBI Taxonomy" id="382514"/>
    <lineage>
        <taxon>Bacteria</taxon>
        <taxon>Pseudomonadati</taxon>
        <taxon>Pseudomonadota</taxon>
        <taxon>Alphaproteobacteria</taxon>
        <taxon>Rhodospirillales</taxon>
        <taxon>Rhodospirillaceae</taxon>
        <taxon>Telmatospirillum</taxon>
    </lineage>
</organism>
<dbReference type="EMBL" id="PIUM01000052">
    <property type="protein sequence ID" value="PKU21552.1"/>
    <property type="molecule type" value="Genomic_DNA"/>
</dbReference>
<feature type="transmembrane region" description="Helical" evidence="6">
    <location>
        <begin position="86"/>
        <end position="106"/>
    </location>
</feature>
<dbReference type="InterPro" id="IPR030676">
    <property type="entry name" value="CitT-rel"/>
</dbReference>
<dbReference type="InterPro" id="IPR001898">
    <property type="entry name" value="SLC13A/DASS"/>
</dbReference>
<feature type="transmembrane region" description="Helical" evidence="6">
    <location>
        <begin position="113"/>
        <end position="132"/>
    </location>
</feature>
<evidence type="ECO:0000256" key="6">
    <source>
        <dbReference type="SAM" id="Phobius"/>
    </source>
</evidence>
<evidence type="ECO:0000256" key="3">
    <source>
        <dbReference type="ARBA" id="ARBA00022692"/>
    </source>
</evidence>
<evidence type="ECO:0000256" key="5">
    <source>
        <dbReference type="ARBA" id="ARBA00023136"/>
    </source>
</evidence>
<feature type="transmembrane region" description="Helical" evidence="6">
    <location>
        <begin position="179"/>
        <end position="199"/>
    </location>
</feature>
<keyword evidence="8" id="KW-1185">Reference proteome</keyword>
<dbReference type="PIRSF" id="PIRSF002457">
    <property type="entry name" value="DASS"/>
    <property type="match status" value="1"/>
</dbReference>
<name>A0A2N3PMD5_9PROT</name>
<dbReference type="Proteomes" id="UP000233293">
    <property type="component" value="Unassembled WGS sequence"/>
</dbReference>
<reference evidence="8" key="1">
    <citation type="submission" date="2017-12" db="EMBL/GenBank/DDBJ databases">
        <title>Draft genome sequence of Telmatospirillum siberiense 26-4b1T, an acidotolerant peatland alphaproteobacterium potentially involved in sulfur cycling.</title>
        <authorList>
            <person name="Hausmann B."/>
            <person name="Pjevac P."/>
            <person name="Schreck K."/>
            <person name="Herbold C.W."/>
            <person name="Daims H."/>
            <person name="Wagner M."/>
            <person name="Pester M."/>
            <person name="Loy A."/>
        </authorList>
    </citation>
    <scope>NUCLEOTIDE SEQUENCE [LARGE SCALE GENOMIC DNA]</scope>
    <source>
        <strain evidence="8">26-4b1</strain>
    </source>
</reference>
<keyword evidence="3 6" id="KW-0812">Transmembrane</keyword>
<comment type="subcellular location">
    <subcellularLocation>
        <location evidence="1">Membrane</location>
        <topology evidence="1">Multi-pass membrane protein</topology>
    </subcellularLocation>
</comment>
<accession>A0A2N3PMD5</accession>
<dbReference type="GO" id="GO:0016020">
    <property type="term" value="C:membrane"/>
    <property type="evidence" value="ECO:0007669"/>
    <property type="project" value="UniProtKB-SubCell"/>
</dbReference>
<feature type="transmembrane region" description="Helical" evidence="6">
    <location>
        <begin position="12"/>
        <end position="29"/>
    </location>
</feature>
<evidence type="ECO:0000313" key="8">
    <source>
        <dbReference type="Proteomes" id="UP000233293"/>
    </source>
</evidence>
<feature type="transmembrane region" description="Helical" evidence="6">
    <location>
        <begin position="390"/>
        <end position="417"/>
    </location>
</feature>
<feature type="transmembrane region" description="Helical" evidence="6">
    <location>
        <begin position="61"/>
        <end position="80"/>
    </location>
</feature>
<evidence type="ECO:0000313" key="7">
    <source>
        <dbReference type="EMBL" id="PKU21552.1"/>
    </source>
</evidence>
<keyword evidence="5 6" id="KW-0472">Membrane</keyword>
<dbReference type="PANTHER" id="PTHR42826">
    <property type="entry name" value="DICARBOXYLATE TRANSPORTER 2.1, CHLOROPLASTIC"/>
    <property type="match status" value="1"/>
</dbReference>
<sequence>MSSTGFQSIRKTVIATALPLVILVAIWLSPAPNGLTLPAWHMFAIFAAMICAILTQPLPSGAVMIIALCVAVFTGTLSQAKALSGFASGTVWLIFCAYILSLGFIKSGLGKRIAYKMLSLFGGSSLGIAYALGVTDLIIAPATPSVTARSGGIIFPVARSINEVLGSGPGVSGKKIGDFLTMVCFQFTPITGAMFMTSMAANPLIVNLAKQSLNLEISWFGWFVAAVVPSAVCFCIMPLLVYKLLDPELKRTPEAREMGRKSLAALGPMSSQEKRVAVGFLLALIGWGTSLLTGLDATTVGLGLVAYLFVVRSVDWKDVLNDHAAWDTVIWFGAIISLATGLSDLGFIKWMTAQFSTGVSGVGWIANFIILGVSYIYVHYAFATATGHVAALYLPFTAVAIAAGAPPMMVAICFGIFSNLMWGNTEYGGGPGPIYFAQGYFNRPRFYAINLAVVTTNVILTFSVGLVWWKVIGYW</sequence>
<dbReference type="Pfam" id="PF00939">
    <property type="entry name" value="Na_sulph_symp"/>
    <property type="match status" value="1"/>
</dbReference>
<dbReference type="OrthoDB" id="3170849at2"/>
<evidence type="ECO:0000256" key="2">
    <source>
        <dbReference type="ARBA" id="ARBA00007349"/>
    </source>
</evidence>
<feature type="transmembrane region" description="Helical" evidence="6">
    <location>
        <begin position="219"/>
        <end position="242"/>
    </location>
</feature>
<feature type="transmembrane region" description="Helical" evidence="6">
    <location>
        <begin position="35"/>
        <end position="54"/>
    </location>
</feature>
<dbReference type="NCBIfam" id="TIGR00785">
    <property type="entry name" value="dass"/>
    <property type="match status" value="1"/>
</dbReference>
<feature type="transmembrane region" description="Helical" evidence="6">
    <location>
        <begin position="276"/>
        <end position="309"/>
    </location>
</feature>
<evidence type="ECO:0000256" key="1">
    <source>
        <dbReference type="ARBA" id="ARBA00004141"/>
    </source>
</evidence>
<comment type="caution">
    <text evidence="7">The sequence shown here is derived from an EMBL/GenBank/DDBJ whole genome shotgun (WGS) entry which is preliminary data.</text>
</comment>
<protein>
    <submittedName>
        <fullName evidence="7">2-oxoglutarate translocator</fullName>
    </submittedName>
</protein>
<comment type="similarity">
    <text evidence="2">Belongs to the SLC13A/DASS transporter (TC 2.A.47) family. DIT1 subfamily.</text>
</comment>
<feature type="transmembrane region" description="Helical" evidence="6">
    <location>
        <begin position="329"/>
        <end position="347"/>
    </location>
</feature>
<dbReference type="GO" id="GO:0022857">
    <property type="term" value="F:transmembrane transporter activity"/>
    <property type="evidence" value="ECO:0007669"/>
    <property type="project" value="InterPro"/>
</dbReference>
<dbReference type="RefSeq" id="WP_101253610.1">
    <property type="nucleotide sequence ID" value="NZ_PIUM01000052.1"/>
</dbReference>
<proteinExistence type="inferred from homology"/>
<gene>
    <name evidence="7" type="ORF">CWS72_26175</name>
</gene>
<dbReference type="AlphaFoldDB" id="A0A2N3PMD5"/>
<keyword evidence="4 6" id="KW-1133">Transmembrane helix</keyword>
<evidence type="ECO:0000256" key="4">
    <source>
        <dbReference type="ARBA" id="ARBA00022989"/>
    </source>
</evidence>
<feature type="transmembrane region" description="Helical" evidence="6">
    <location>
        <begin position="359"/>
        <end position="378"/>
    </location>
</feature>